<protein>
    <recommendedName>
        <fullName evidence="3">RNA exonuclease 4</fullName>
    </recommendedName>
</protein>
<evidence type="ECO:0000259" key="11">
    <source>
        <dbReference type="SMART" id="SM00479"/>
    </source>
</evidence>
<evidence type="ECO:0000313" key="13">
    <source>
        <dbReference type="Proteomes" id="UP001153678"/>
    </source>
</evidence>
<evidence type="ECO:0000256" key="2">
    <source>
        <dbReference type="ARBA" id="ARBA00010489"/>
    </source>
</evidence>
<evidence type="ECO:0000256" key="5">
    <source>
        <dbReference type="ARBA" id="ARBA00022722"/>
    </source>
</evidence>
<evidence type="ECO:0000256" key="9">
    <source>
        <dbReference type="ARBA" id="ARBA00025599"/>
    </source>
</evidence>
<dbReference type="GO" id="GO:0006364">
    <property type="term" value="P:rRNA processing"/>
    <property type="evidence" value="ECO:0007669"/>
    <property type="project" value="UniProtKB-KW"/>
</dbReference>
<feature type="region of interest" description="Disordered" evidence="10">
    <location>
        <begin position="66"/>
        <end position="86"/>
    </location>
</feature>
<keyword evidence="5" id="KW-0540">Nuclease</keyword>
<dbReference type="Proteomes" id="UP001153678">
    <property type="component" value="Unassembled WGS sequence"/>
</dbReference>
<comment type="caution">
    <text evidence="12">The sequence shown here is derived from an EMBL/GenBank/DDBJ whole genome shotgun (WGS) entry which is preliminary data.</text>
</comment>
<evidence type="ECO:0000256" key="4">
    <source>
        <dbReference type="ARBA" id="ARBA00022552"/>
    </source>
</evidence>
<name>A0A9W4SC07_9GLOM</name>
<dbReference type="GO" id="GO:0005634">
    <property type="term" value="C:nucleus"/>
    <property type="evidence" value="ECO:0007669"/>
    <property type="project" value="UniProtKB-SubCell"/>
</dbReference>
<comment type="similarity">
    <text evidence="2">Belongs to the REXO4 family.</text>
</comment>
<dbReference type="CDD" id="cd06144">
    <property type="entry name" value="REX4_like"/>
    <property type="match status" value="1"/>
</dbReference>
<proteinExistence type="inferred from homology"/>
<dbReference type="InterPro" id="IPR036397">
    <property type="entry name" value="RNaseH_sf"/>
</dbReference>
<dbReference type="FunFam" id="3.30.420.10:FF:000007">
    <property type="entry name" value="Interferon-stimulated exonuclease gene 20"/>
    <property type="match status" value="1"/>
</dbReference>
<dbReference type="EMBL" id="CAMKVN010000110">
    <property type="protein sequence ID" value="CAI2163761.1"/>
    <property type="molecule type" value="Genomic_DNA"/>
</dbReference>
<dbReference type="GO" id="GO:0008408">
    <property type="term" value="F:3'-5' exonuclease activity"/>
    <property type="evidence" value="ECO:0007669"/>
    <property type="project" value="InterPro"/>
</dbReference>
<keyword evidence="4" id="KW-0698">rRNA processing</keyword>
<feature type="compositionally biased region" description="Basic and acidic residues" evidence="10">
    <location>
        <begin position="610"/>
        <end position="626"/>
    </location>
</feature>
<keyword evidence="13" id="KW-1185">Reference proteome</keyword>
<dbReference type="PANTHER" id="PTHR12801">
    <property type="entry name" value="RNA EXONUCLEASE REXO1 / RECO3 FAMILY MEMBER-RELATED"/>
    <property type="match status" value="1"/>
</dbReference>
<dbReference type="Gene3D" id="3.30.420.10">
    <property type="entry name" value="Ribonuclease H-like superfamily/Ribonuclease H"/>
    <property type="match status" value="1"/>
</dbReference>
<evidence type="ECO:0000256" key="6">
    <source>
        <dbReference type="ARBA" id="ARBA00022801"/>
    </source>
</evidence>
<comment type="subcellular location">
    <subcellularLocation>
        <location evidence="1">Nucleus</location>
    </subcellularLocation>
</comment>
<evidence type="ECO:0000256" key="7">
    <source>
        <dbReference type="ARBA" id="ARBA00022839"/>
    </source>
</evidence>
<feature type="region of interest" description="Disordered" evidence="10">
    <location>
        <begin position="610"/>
        <end position="631"/>
    </location>
</feature>
<keyword evidence="8" id="KW-0539">Nucleus</keyword>
<dbReference type="SMART" id="SM00479">
    <property type="entry name" value="EXOIII"/>
    <property type="match status" value="1"/>
</dbReference>
<reference evidence="12" key="1">
    <citation type="submission" date="2022-08" db="EMBL/GenBank/DDBJ databases">
        <authorList>
            <person name="Kallberg Y."/>
            <person name="Tangrot J."/>
            <person name="Rosling A."/>
        </authorList>
    </citation>
    <scope>NUCLEOTIDE SEQUENCE</scope>
    <source>
        <strain evidence="12">Wild A</strain>
    </source>
</reference>
<keyword evidence="6" id="KW-0378">Hydrolase</keyword>
<evidence type="ECO:0000256" key="1">
    <source>
        <dbReference type="ARBA" id="ARBA00004123"/>
    </source>
</evidence>
<accession>A0A9W4SC07</accession>
<dbReference type="Pfam" id="PF00929">
    <property type="entry name" value="RNase_T"/>
    <property type="match status" value="1"/>
</dbReference>
<gene>
    <name evidence="12" type="ORF">FWILDA_LOCUS1230</name>
</gene>
<comment type="function">
    <text evidence="9">Exoribonuclease involved in ribosome biosynthesis. Involved in the processing of ITS1, the internal transcribed spacer localized between the 18S and 5.8S rRNAs.</text>
</comment>
<dbReference type="GO" id="GO:0003676">
    <property type="term" value="F:nucleic acid binding"/>
    <property type="evidence" value="ECO:0007669"/>
    <property type="project" value="InterPro"/>
</dbReference>
<evidence type="ECO:0000256" key="8">
    <source>
        <dbReference type="ARBA" id="ARBA00023242"/>
    </source>
</evidence>
<dbReference type="InterPro" id="IPR013520">
    <property type="entry name" value="Ribonucl_H"/>
</dbReference>
<dbReference type="InterPro" id="IPR012337">
    <property type="entry name" value="RNaseH-like_sf"/>
</dbReference>
<feature type="domain" description="Exonuclease" evidence="11">
    <location>
        <begin position="411"/>
        <end position="571"/>
    </location>
</feature>
<evidence type="ECO:0000313" key="12">
    <source>
        <dbReference type="EMBL" id="CAI2163761.1"/>
    </source>
</evidence>
<dbReference type="InterPro" id="IPR037431">
    <property type="entry name" value="REX4_DEDDh_dom"/>
</dbReference>
<sequence length="667" mass="78224">MGKLGEFSNNLTDHSHYIEEDAILTASNNRNVENVFRHKKAPFRMEQKGTLVADLWISTTTKKTERSKFPHPISQHTRFNPPPNNNITMSQPTLFYPPRGNDVNSQPSLFYFPKAIPQINTMPSQPPLYYPQMNMAKSQPLLYFPKSFPQTKINKATTQKFPPVVNSRVNPQHFPIPEEQSRSNNEMVFPSNQQFPNNEQMFYHPHPPNQQLPNNKEIFFHPLPFNQQFPNNNIHPLPSKQIPNNKEMSFHPLPPNQKLPDNKVMVQQFHHSKDSLLIEIEDEIIKPNEQIEDDIFEQYEQIEDEPIEQYEQIEDESIERYELIDDEEQLEFGTIYPEELTERIPNTSRDAATNRSKEVSRETENQRRMIYIIPDMQIESAYAPDLKFPTSELWFDYLNSTGLPRVHENNHCIAIDCEMVGVGEGGRTSALARVSIVNYYGEILLDKFVRITRRITDYRTPFSGITPQSLTDAIEFNQVQKEVEKLMGGHVVVGQSVYFDFKALKTKHPDYLVRDTSFYNSIFGLDRETLSLKKLAKNVLGINIQEGEHDSIEDARASMIIYRHRQAEWEEYLKKNGYPKPRGCRICNAHHVVNECPYNRKNYKKRRDFRGRNRRDDNIDYDEYNRDPNTSKYYSYSGNSNNSHYNSHYRPNYNYVNRISRIIQNLL</sequence>
<dbReference type="AlphaFoldDB" id="A0A9W4SC07"/>
<evidence type="ECO:0000256" key="3">
    <source>
        <dbReference type="ARBA" id="ARBA00016937"/>
    </source>
</evidence>
<keyword evidence="7" id="KW-0269">Exonuclease</keyword>
<dbReference type="PANTHER" id="PTHR12801:SF45">
    <property type="entry name" value="RNA EXONUCLEASE 4"/>
    <property type="match status" value="1"/>
</dbReference>
<evidence type="ECO:0000256" key="10">
    <source>
        <dbReference type="SAM" id="MobiDB-lite"/>
    </source>
</evidence>
<dbReference type="SUPFAM" id="SSF53098">
    <property type="entry name" value="Ribonuclease H-like"/>
    <property type="match status" value="1"/>
</dbReference>
<organism evidence="12 13">
    <name type="scientific">Funneliformis geosporum</name>
    <dbReference type="NCBI Taxonomy" id="1117311"/>
    <lineage>
        <taxon>Eukaryota</taxon>
        <taxon>Fungi</taxon>
        <taxon>Fungi incertae sedis</taxon>
        <taxon>Mucoromycota</taxon>
        <taxon>Glomeromycotina</taxon>
        <taxon>Glomeromycetes</taxon>
        <taxon>Glomerales</taxon>
        <taxon>Glomeraceae</taxon>
        <taxon>Funneliformis</taxon>
    </lineage>
</organism>
<dbReference type="OrthoDB" id="8191639at2759"/>
<dbReference type="InterPro" id="IPR047021">
    <property type="entry name" value="REXO1/3/4-like"/>
</dbReference>